<dbReference type="STRING" id="758803.SAMN05421803_12453"/>
<dbReference type="EMBL" id="FQZK01000024">
    <property type="protein sequence ID" value="SHK59089.1"/>
    <property type="molecule type" value="Genomic_DNA"/>
</dbReference>
<dbReference type="InterPro" id="IPR036412">
    <property type="entry name" value="HAD-like_sf"/>
</dbReference>
<evidence type="ECO:0000313" key="3">
    <source>
        <dbReference type="Proteomes" id="UP000184452"/>
    </source>
</evidence>
<gene>
    <name evidence="2" type="ORF">SAMN05421803_12453</name>
</gene>
<dbReference type="Gene3D" id="3.40.50.1000">
    <property type="entry name" value="HAD superfamily/HAD-like"/>
    <property type="match status" value="1"/>
</dbReference>
<dbReference type="InterPro" id="IPR023214">
    <property type="entry name" value="HAD_sf"/>
</dbReference>
<keyword evidence="3" id="KW-1185">Reference proteome</keyword>
<proteinExistence type="predicted"/>
<dbReference type="Pfam" id="PF25109">
    <property type="entry name" value="HAD_PNKP"/>
    <property type="match status" value="1"/>
</dbReference>
<sequence>MIRRPRHPRHRSPENKDDMADRRQCILVDIDGTLALREGEYARGPFEWHRVGEDSPNTNVIEVVRRLAAGGLDVVYMSGRSDECRRETLAWLDEHVGVAGDLHMRRRGDFRSDDTVKRELYRGHVRDRADVLCVLDDRDKVVRMWRELGLTVLQVAEGDF</sequence>
<protein>
    <recommendedName>
        <fullName evidence="1">Polynucleotide kinase PNKP phosphatase domain-containing protein</fullName>
    </recommendedName>
</protein>
<feature type="domain" description="Polynucleotide kinase PNKP phosphatase" evidence="1">
    <location>
        <begin position="24"/>
        <end position="160"/>
    </location>
</feature>
<evidence type="ECO:0000313" key="2">
    <source>
        <dbReference type="EMBL" id="SHK59089.1"/>
    </source>
</evidence>
<dbReference type="Proteomes" id="UP000184452">
    <property type="component" value="Unassembled WGS sequence"/>
</dbReference>
<dbReference type="InterPro" id="IPR056782">
    <property type="entry name" value="HAD_PNKP"/>
</dbReference>
<accession>A0A1M6TQC6</accession>
<reference evidence="2 3" key="1">
    <citation type="submission" date="2016-11" db="EMBL/GenBank/DDBJ databases">
        <authorList>
            <person name="Jaros S."/>
            <person name="Januszkiewicz K."/>
            <person name="Wedrychowicz H."/>
        </authorList>
    </citation>
    <scope>NUCLEOTIDE SEQUENCE [LARGE SCALE GENOMIC DNA]</scope>
    <source>
        <strain evidence="2 3">CGMCC 4.5723</strain>
    </source>
</reference>
<evidence type="ECO:0000259" key="1">
    <source>
        <dbReference type="Pfam" id="PF25109"/>
    </source>
</evidence>
<dbReference type="SUPFAM" id="SSF56784">
    <property type="entry name" value="HAD-like"/>
    <property type="match status" value="1"/>
</dbReference>
<name>A0A1M6TQC6_9ACTN</name>
<dbReference type="AlphaFoldDB" id="A0A1M6TQC6"/>
<organism evidence="2 3">
    <name type="scientific">Nocardiopsis flavescens</name>
    <dbReference type="NCBI Taxonomy" id="758803"/>
    <lineage>
        <taxon>Bacteria</taxon>
        <taxon>Bacillati</taxon>
        <taxon>Actinomycetota</taxon>
        <taxon>Actinomycetes</taxon>
        <taxon>Streptosporangiales</taxon>
        <taxon>Nocardiopsidaceae</taxon>
        <taxon>Nocardiopsis</taxon>
    </lineage>
</organism>
<dbReference type="RefSeq" id="WP_218619592.1">
    <property type="nucleotide sequence ID" value="NZ_FQZK01000024.1"/>
</dbReference>